<proteinExistence type="predicted"/>
<evidence type="ECO:0000313" key="2">
    <source>
        <dbReference type="Proteomes" id="UP000238493"/>
    </source>
</evidence>
<dbReference type="OrthoDB" id="8447999at2"/>
<name>A0A2S7IU88_9HYPH</name>
<gene>
    <name evidence="1" type="ORF">C3731_21255</name>
</gene>
<sequence length="451" mass="49314">MSNKSNHLSNLNVLQAPDFPQAENGIIDVSLLDGVILIEIHAYTAINVGDKIEVIFNEYISKDYYITDIDEYIIYIKYPDKYLPNGSYSVYYTATDNAGNINRSTATQIKIINSIVQQLPAPAFPSAVNDVLYYNSFAYDQGTIIRAAYPGITAGDKIIFFWKGSNEEGYTVGQATYRSHLIKVSIDNAADGYIQDIIPSKNIKLLGDNAICTGYYNLIRNNGGTQIISENKEVSTSWSDITQLQLVATTGAPVRDLKNYPHLTPYNTGCIFGRPGSTVILNCSPSATIGSVDSQPDTNTKTLKLDEHGLSYFQIACKSDAGSSSIPVQLFGYPQDHPDNSVNTYVEFSPYKVGQSPIPAYASSTHAPADGITPCTFYAFLDASSASAVTLTVSGNATIEHMGNTTSIQPNIDGSFTVNVFNNTPESITLYIEYDSHRILEIPMQFIDFPA</sequence>
<dbReference type="RefSeq" id="WP_146097167.1">
    <property type="nucleotide sequence ID" value="NZ_JBHEEO010000051.1"/>
</dbReference>
<accession>A0A2S7IU88</accession>
<dbReference type="Proteomes" id="UP000238493">
    <property type="component" value="Unassembled WGS sequence"/>
</dbReference>
<evidence type="ECO:0000313" key="1">
    <source>
        <dbReference type="EMBL" id="PQA71575.1"/>
    </source>
</evidence>
<dbReference type="AlphaFoldDB" id="A0A2S7IU88"/>
<keyword evidence="2" id="KW-1185">Reference proteome</keyword>
<reference evidence="1 2" key="1">
    <citation type="submission" date="2018-02" db="EMBL/GenBank/DDBJ databases">
        <title>Draft genome sequence of Ochrobactrum oryzae found in Brazil.</title>
        <authorList>
            <person name="Cerdeira L."/>
            <person name="Andrade F."/>
            <person name="Zacariotto T."/>
            <person name="Barbosa B."/>
            <person name="Santos S."/>
            <person name="Cassetari V."/>
            <person name="Lincopan N."/>
        </authorList>
    </citation>
    <scope>NUCLEOTIDE SEQUENCE [LARGE SCALE GENOMIC DNA]</scope>
    <source>
        <strain evidence="1 2">OA447</strain>
    </source>
</reference>
<protein>
    <submittedName>
        <fullName evidence="1">Uncharacterized protein</fullName>
    </submittedName>
</protein>
<dbReference type="EMBL" id="PTRC01000068">
    <property type="protein sequence ID" value="PQA71575.1"/>
    <property type="molecule type" value="Genomic_DNA"/>
</dbReference>
<organism evidence="1 2">
    <name type="scientific">Brucella oryzae</name>
    <dbReference type="NCBI Taxonomy" id="335286"/>
    <lineage>
        <taxon>Bacteria</taxon>
        <taxon>Pseudomonadati</taxon>
        <taxon>Pseudomonadota</taxon>
        <taxon>Alphaproteobacteria</taxon>
        <taxon>Hyphomicrobiales</taxon>
        <taxon>Brucellaceae</taxon>
        <taxon>Brucella/Ochrobactrum group</taxon>
        <taxon>Brucella</taxon>
    </lineage>
</organism>
<comment type="caution">
    <text evidence="1">The sequence shown here is derived from an EMBL/GenBank/DDBJ whole genome shotgun (WGS) entry which is preliminary data.</text>
</comment>